<evidence type="ECO:0000313" key="2">
    <source>
        <dbReference type="Proteomes" id="UP000216478"/>
    </source>
</evidence>
<evidence type="ECO:0000313" key="1">
    <source>
        <dbReference type="EMBL" id="OYR08498.1"/>
    </source>
</evidence>
<proteinExistence type="predicted"/>
<accession>A0A256F0S9</accession>
<keyword evidence="2" id="KW-1185">Reference proteome</keyword>
<name>A0A256F0S9_9HYPH</name>
<gene>
    <name evidence="1" type="ORF">CEV33_3208</name>
</gene>
<dbReference type="EMBL" id="NNRL01000166">
    <property type="protein sequence ID" value="OYR08498.1"/>
    <property type="molecule type" value="Genomic_DNA"/>
</dbReference>
<sequence>MSRFSLLSTLKLSLFNEVIWHNEKRRRSVERLVGTNPPSKTAVLSLSSA</sequence>
<dbReference type="RefSeq" id="WP_167388201.1">
    <property type="nucleotide sequence ID" value="NZ_JBHEER010000010.1"/>
</dbReference>
<dbReference type="Proteomes" id="UP000216478">
    <property type="component" value="Unassembled WGS sequence"/>
</dbReference>
<dbReference type="AlphaFoldDB" id="A0A256F0S9"/>
<comment type="caution">
    <text evidence="1">The sequence shown here is derived from an EMBL/GenBank/DDBJ whole genome shotgun (WGS) entry which is preliminary data.</text>
</comment>
<protein>
    <submittedName>
        <fullName evidence="1">Uncharacterized protein</fullName>
    </submittedName>
</protein>
<reference evidence="1 2" key="1">
    <citation type="submission" date="2017-07" db="EMBL/GenBank/DDBJ databases">
        <title>Phylogenetic study on the rhizospheric bacterium Ochrobactrum sp. A44.</title>
        <authorList>
            <person name="Krzyzanowska D.M."/>
            <person name="Ossowicki A."/>
            <person name="Rajewska M."/>
            <person name="Maciag T."/>
            <person name="Kaczynski Z."/>
            <person name="Czerwicka M."/>
            <person name="Jafra S."/>
        </authorList>
    </citation>
    <scope>NUCLEOTIDE SEQUENCE [LARGE SCALE GENOMIC DNA]</scope>
    <source>
        <strain evidence="1 2">OgA9a</strain>
    </source>
</reference>
<organism evidence="1 2">
    <name type="scientific">Brucella grignonensis</name>
    <dbReference type="NCBI Taxonomy" id="94627"/>
    <lineage>
        <taxon>Bacteria</taxon>
        <taxon>Pseudomonadati</taxon>
        <taxon>Pseudomonadota</taxon>
        <taxon>Alphaproteobacteria</taxon>
        <taxon>Hyphomicrobiales</taxon>
        <taxon>Brucellaceae</taxon>
        <taxon>Brucella/Ochrobactrum group</taxon>
        <taxon>Brucella</taxon>
    </lineage>
</organism>